<evidence type="ECO:0000256" key="1">
    <source>
        <dbReference type="SAM" id="MobiDB-lite"/>
    </source>
</evidence>
<accession>A0A1K0FB50</accession>
<comment type="caution">
    <text evidence="3">The sequence shown here is derived from an EMBL/GenBank/DDBJ whole genome shotgun (WGS) entry which is preliminary data.</text>
</comment>
<gene>
    <name evidence="3" type="ORF">BG844_34105</name>
</gene>
<feature type="signal peptide" evidence="2">
    <location>
        <begin position="1"/>
        <end position="24"/>
    </location>
</feature>
<organism evidence="3 4">
    <name type="scientific">Couchioplanes caeruleus subsp. caeruleus</name>
    <dbReference type="NCBI Taxonomy" id="56427"/>
    <lineage>
        <taxon>Bacteria</taxon>
        <taxon>Bacillati</taxon>
        <taxon>Actinomycetota</taxon>
        <taxon>Actinomycetes</taxon>
        <taxon>Micromonosporales</taxon>
        <taxon>Micromonosporaceae</taxon>
        <taxon>Couchioplanes</taxon>
    </lineage>
</organism>
<feature type="region of interest" description="Disordered" evidence="1">
    <location>
        <begin position="49"/>
        <end position="117"/>
    </location>
</feature>
<feature type="compositionally biased region" description="Low complexity" evidence="1">
    <location>
        <begin position="64"/>
        <end position="81"/>
    </location>
</feature>
<feature type="compositionally biased region" description="Pro residues" evidence="1">
    <location>
        <begin position="82"/>
        <end position="98"/>
    </location>
</feature>
<dbReference type="AlphaFoldDB" id="A0A1K0FB50"/>
<dbReference type="Proteomes" id="UP000182486">
    <property type="component" value="Unassembled WGS sequence"/>
</dbReference>
<name>A0A1K0FB50_9ACTN</name>
<proteinExistence type="predicted"/>
<keyword evidence="4" id="KW-1185">Reference proteome</keyword>
<evidence type="ECO:0000313" key="3">
    <source>
        <dbReference type="EMBL" id="OJF10079.1"/>
    </source>
</evidence>
<dbReference type="EMBL" id="MEIA01000533">
    <property type="protein sequence ID" value="OJF10079.1"/>
    <property type="molecule type" value="Genomic_DNA"/>
</dbReference>
<reference evidence="3 4" key="1">
    <citation type="submission" date="2016-09" db="EMBL/GenBank/DDBJ databases">
        <title>Couchioplanes caeruleus draft genome sequence.</title>
        <authorList>
            <person name="Sheehan J."/>
            <person name="Caffrey P."/>
        </authorList>
    </citation>
    <scope>NUCLEOTIDE SEQUENCE [LARGE SCALE GENOMIC DNA]</scope>
    <source>
        <strain evidence="3 4">DSM 43634</strain>
    </source>
</reference>
<sequence length="195" mass="20320">MRSPRSWMPLLGWCAATLTSVALASVAMLPVLRTATADESALVSVDQLRDSGEFSPPSPPASLIPPTTAPTSPSAGTSPSRTSPPAPTRTTTPPPPPETATTTTNKDGWTVTTAGDGAPTYLRSFRVEGGQTVIRASDGVVKLVTATPSDGFSVATVQNSPDNLAVYFNEVNHSFIVHVVWQDDAPFAEVSEIGS</sequence>
<evidence type="ECO:0000256" key="2">
    <source>
        <dbReference type="SAM" id="SignalP"/>
    </source>
</evidence>
<protein>
    <submittedName>
        <fullName evidence="3">DNA mismatch repair protein MutL</fullName>
    </submittedName>
</protein>
<feature type="chain" id="PRO_5038578550" evidence="2">
    <location>
        <begin position="25"/>
        <end position="195"/>
    </location>
</feature>
<dbReference type="RefSeq" id="WP_071809533.1">
    <property type="nucleotide sequence ID" value="NZ_MEIA01000533.1"/>
</dbReference>
<keyword evidence="2" id="KW-0732">Signal</keyword>
<evidence type="ECO:0000313" key="4">
    <source>
        <dbReference type="Proteomes" id="UP000182486"/>
    </source>
</evidence>